<dbReference type="PANTHER" id="PTHR30582:SF2">
    <property type="entry name" value="L,D-TRANSPEPTIDASE YCIB-RELATED"/>
    <property type="match status" value="1"/>
</dbReference>
<comment type="pathway">
    <text evidence="1 7">Cell wall biogenesis; peptidoglycan biosynthesis.</text>
</comment>
<comment type="similarity">
    <text evidence="2">Belongs to the YkuD family.</text>
</comment>
<evidence type="ECO:0000256" key="4">
    <source>
        <dbReference type="ARBA" id="ARBA00022960"/>
    </source>
</evidence>
<name>A0ABW5E3N6_9BACT</name>
<dbReference type="SUPFAM" id="SSF141523">
    <property type="entry name" value="L,D-transpeptidase catalytic domain-like"/>
    <property type="match status" value="1"/>
</dbReference>
<evidence type="ECO:0000313" key="11">
    <source>
        <dbReference type="Proteomes" id="UP001597297"/>
    </source>
</evidence>
<feature type="active site" description="Proton donor/acceptor" evidence="7">
    <location>
        <position position="142"/>
    </location>
</feature>
<keyword evidence="11" id="KW-1185">Reference proteome</keyword>
<feature type="active site" description="Nucleophile" evidence="7">
    <location>
        <position position="155"/>
    </location>
</feature>
<evidence type="ECO:0000256" key="2">
    <source>
        <dbReference type="ARBA" id="ARBA00005992"/>
    </source>
</evidence>
<sequence length="224" mass="24713">MKLLFTSLIAVASAFAFSSCATTGSGDLGAYDKYDLPATKPTNPSNVRVKVSTNAQMCYVMEGNKPLLVMPVSVGTSSTPTPKGNYTIYSKQEYRRAATHGYFDLGGGRYSGGYLRNKPAGSKFIGTPMPYWSEFKSGYGFHTGWMKDRPCTHGCIRMHHNVAPKFFALIKEGTPLNIAYSQPEDKTIGRNVPRPPDATPLPDFPVSYMVTNKVYKRHKTPTFN</sequence>
<keyword evidence="3 10" id="KW-0808">Transferase</keyword>
<evidence type="ECO:0000256" key="8">
    <source>
        <dbReference type="SAM" id="SignalP"/>
    </source>
</evidence>
<evidence type="ECO:0000256" key="7">
    <source>
        <dbReference type="PROSITE-ProRule" id="PRU01373"/>
    </source>
</evidence>
<dbReference type="PANTHER" id="PTHR30582">
    <property type="entry name" value="L,D-TRANSPEPTIDASE"/>
    <property type="match status" value="1"/>
</dbReference>
<dbReference type="InterPro" id="IPR038063">
    <property type="entry name" value="Transpep_catalytic_dom"/>
</dbReference>
<dbReference type="Proteomes" id="UP001597297">
    <property type="component" value="Unassembled WGS sequence"/>
</dbReference>
<evidence type="ECO:0000313" key="10">
    <source>
        <dbReference type="EMBL" id="MFD2277027.1"/>
    </source>
</evidence>
<evidence type="ECO:0000256" key="6">
    <source>
        <dbReference type="ARBA" id="ARBA00023316"/>
    </source>
</evidence>
<accession>A0ABW5E3N6</accession>
<evidence type="ECO:0000256" key="3">
    <source>
        <dbReference type="ARBA" id="ARBA00022679"/>
    </source>
</evidence>
<gene>
    <name evidence="10" type="ORF">ACFSQZ_11145</name>
</gene>
<evidence type="ECO:0000256" key="5">
    <source>
        <dbReference type="ARBA" id="ARBA00022984"/>
    </source>
</evidence>
<dbReference type="GO" id="GO:0016740">
    <property type="term" value="F:transferase activity"/>
    <property type="evidence" value="ECO:0007669"/>
    <property type="project" value="UniProtKB-KW"/>
</dbReference>
<comment type="caution">
    <text evidence="10">The sequence shown here is derived from an EMBL/GenBank/DDBJ whole genome shotgun (WGS) entry which is preliminary data.</text>
</comment>
<feature type="domain" description="L,D-TPase catalytic" evidence="9">
    <location>
        <begin position="47"/>
        <end position="179"/>
    </location>
</feature>
<organism evidence="10 11">
    <name type="scientific">Rubritalea spongiae</name>
    <dbReference type="NCBI Taxonomy" id="430797"/>
    <lineage>
        <taxon>Bacteria</taxon>
        <taxon>Pseudomonadati</taxon>
        <taxon>Verrucomicrobiota</taxon>
        <taxon>Verrucomicrobiia</taxon>
        <taxon>Verrucomicrobiales</taxon>
        <taxon>Rubritaleaceae</taxon>
        <taxon>Rubritalea</taxon>
    </lineage>
</organism>
<keyword evidence="8" id="KW-0732">Signal</keyword>
<dbReference type="InterPro" id="IPR050979">
    <property type="entry name" value="LD-transpeptidase"/>
</dbReference>
<feature type="signal peptide" evidence="8">
    <location>
        <begin position="1"/>
        <end position="21"/>
    </location>
</feature>
<protein>
    <submittedName>
        <fullName evidence="10">L,D-transpeptidase</fullName>
        <ecNumber evidence="10">2.-.-.-</ecNumber>
    </submittedName>
</protein>
<evidence type="ECO:0000256" key="1">
    <source>
        <dbReference type="ARBA" id="ARBA00004752"/>
    </source>
</evidence>
<keyword evidence="6 7" id="KW-0961">Cell wall biogenesis/degradation</keyword>
<reference evidence="11" key="1">
    <citation type="journal article" date="2019" name="Int. J. Syst. Evol. Microbiol.">
        <title>The Global Catalogue of Microorganisms (GCM) 10K type strain sequencing project: providing services to taxonomists for standard genome sequencing and annotation.</title>
        <authorList>
            <consortium name="The Broad Institute Genomics Platform"/>
            <consortium name="The Broad Institute Genome Sequencing Center for Infectious Disease"/>
            <person name="Wu L."/>
            <person name="Ma J."/>
        </authorList>
    </citation>
    <scope>NUCLEOTIDE SEQUENCE [LARGE SCALE GENOMIC DNA]</scope>
    <source>
        <strain evidence="11">JCM 16545</strain>
    </source>
</reference>
<feature type="chain" id="PRO_5045183038" evidence="8">
    <location>
        <begin position="22"/>
        <end position="224"/>
    </location>
</feature>
<keyword evidence="5 7" id="KW-0573">Peptidoglycan synthesis</keyword>
<dbReference type="PROSITE" id="PS52029">
    <property type="entry name" value="LD_TPASE"/>
    <property type="match status" value="1"/>
</dbReference>
<proteinExistence type="inferred from homology"/>
<dbReference type="EC" id="2.-.-.-" evidence="10"/>
<keyword evidence="4 7" id="KW-0133">Cell shape</keyword>
<dbReference type="Gene3D" id="2.40.440.10">
    <property type="entry name" value="L,D-transpeptidase catalytic domain-like"/>
    <property type="match status" value="1"/>
</dbReference>
<dbReference type="EMBL" id="JBHUJC010000037">
    <property type="protein sequence ID" value="MFD2277027.1"/>
    <property type="molecule type" value="Genomic_DNA"/>
</dbReference>
<dbReference type="CDD" id="cd16913">
    <property type="entry name" value="YkuD_like"/>
    <property type="match status" value="1"/>
</dbReference>
<evidence type="ECO:0000259" key="9">
    <source>
        <dbReference type="PROSITE" id="PS52029"/>
    </source>
</evidence>
<dbReference type="RefSeq" id="WP_377093194.1">
    <property type="nucleotide sequence ID" value="NZ_JBHSJM010000001.1"/>
</dbReference>
<dbReference type="PROSITE" id="PS51257">
    <property type="entry name" value="PROKAR_LIPOPROTEIN"/>
    <property type="match status" value="1"/>
</dbReference>
<dbReference type="Pfam" id="PF03734">
    <property type="entry name" value="YkuD"/>
    <property type="match status" value="1"/>
</dbReference>
<dbReference type="InterPro" id="IPR005490">
    <property type="entry name" value="LD_TPept_cat_dom"/>
</dbReference>